<sequence length="104" mass="12193">MTEEMQALKSNKKMGHRDPTRRKYISRIKMARLAGHNFTQTYGVNYQETFAHVAKLNTVRVLLSLTVNFDWSLQQYDFKNAILHDNLSEEIYISMSHGYNFSSD</sequence>
<evidence type="ECO:0000313" key="2">
    <source>
        <dbReference type="EMBL" id="RDY07620.1"/>
    </source>
</evidence>
<organism evidence="2 3">
    <name type="scientific">Mucuna pruriens</name>
    <name type="common">Velvet bean</name>
    <name type="synonym">Dolichos pruriens</name>
    <dbReference type="NCBI Taxonomy" id="157652"/>
    <lineage>
        <taxon>Eukaryota</taxon>
        <taxon>Viridiplantae</taxon>
        <taxon>Streptophyta</taxon>
        <taxon>Embryophyta</taxon>
        <taxon>Tracheophyta</taxon>
        <taxon>Spermatophyta</taxon>
        <taxon>Magnoliopsida</taxon>
        <taxon>eudicotyledons</taxon>
        <taxon>Gunneridae</taxon>
        <taxon>Pentapetalae</taxon>
        <taxon>rosids</taxon>
        <taxon>fabids</taxon>
        <taxon>Fabales</taxon>
        <taxon>Fabaceae</taxon>
        <taxon>Papilionoideae</taxon>
        <taxon>50 kb inversion clade</taxon>
        <taxon>NPAAA clade</taxon>
        <taxon>indigoferoid/millettioid clade</taxon>
        <taxon>Phaseoleae</taxon>
        <taxon>Mucuna</taxon>
    </lineage>
</organism>
<name>A0A371HXU4_MUCPR</name>
<gene>
    <name evidence="2" type="ORF">CR513_08243</name>
</gene>
<protein>
    <recommendedName>
        <fullName evidence="1">Reverse transcriptase Ty1/copia-type domain-containing protein</fullName>
    </recommendedName>
</protein>
<reference evidence="2" key="1">
    <citation type="submission" date="2018-05" db="EMBL/GenBank/DDBJ databases">
        <title>Draft genome of Mucuna pruriens seed.</title>
        <authorList>
            <person name="Nnadi N.E."/>
            <person name="Vos R."/>
            <person name="Hasami M.H."/>
            <person name="Devisetty U.K."/>
            <person name="Aguiy J.C."/>
        </authorList>
    </citation>
    <scope>NUCLEOTIDE SEQUENCE [LARGE SCALE GENOMIC DNA]</scope>
    <source>
        <strain evidence="2">JCA_2017</strain>
    </source>
</reference>
<feature type="domain" description="Reverse transcriptase Ty1/copia-type" evidence="1">
    <location>
        <begin position="30"/>
        <end position="101"/>
    </location>
</feature>
<comment type="caution">
    <text evidence="2">The sequence shown here is derived from an EMBL/GenBank/DDBJ whole genome shotgun (WGS) entry which is preliminary data.</text>
</comment>
<dbReference type="STRING" id="157652.A0A371HXU4"/>
<feature type="non-terminal residue" evidence="2">
    <location>
        <position position="1"/>
    </location>
</feature>
<evidence type="ECO:0000313" key="3">
    <source>
        <dbReference type="Proteomes" id="UP000257109"/>
    </source>
</evidence>
<accession>A0A371HXU4</accession>
<keyword evidence="3" id="KW-1185">Reference proteome</keyword>
<dbReference type="InterPro" id="IPR013103">
    <property type="entry name" value="RVT_2"/>
</dbReference>
<dbReference type="Proteomes" id="UP000257109">
    <property type="component" value="Unassembled WGS sequence"/>
</dbReference>
<proteinExistence type="predicted"/>
<dbReference type="AlphaFoldDB" id="A0A371HXU4"/>
<evidence type="ECO:0000259" key="1">
    <source>
        <dbReference type="Pfam" id="PF07727"/>
    </source>
</evidence>
<dbReference type="OrthoDB" id="411615at2759"/>
<dbReference type="EMBL" id="QJKJ01001431">
    <property type="protein sequence ID" value="RDY07620.1"/>
    <property type="molecule type" value="Genomic_DNA"/>
</dbReference>
<dbReference type="Pfam" id="PF07727">
    <property type="entry name" value="RVT_2"/>
    <property type="match status" value="1"/>
</dbReference>